<dbReference type="PROSITE" id="PS50405">
    <property type="entry name" value="GST_CTER"/>
    <property type="match status" value="2"/>
</dbReference>
<feature type="domain" description="GST N-terminal" evidence="6">
    <location>
        <begin position="205"/>
        <end position="287"/>
    </location>
</feature>
<dbReference type="SFLD" id="SFLDS00019">
    <property type="entry name" value="Glutathione_Transferase_(cytos"/>
    <property type="match status" value="2"/>
</dbReference>
<dbReference type="AlphaFoldDB" id="A0AA35WYD9"/>
<comment type="catalytic activity">
    <reaction evidence="5">
        <text>RX + glutathione = an S-substituted glutathione + a halide anion + H(+)</text>
        <dbReference type="Rhea" id="RHEA:16437"/>
        <dbReference type="ChEBI" id="CHEBI:15378"/>
        <dbReference type="ChEBI" id="CHEBI:16042"/>
        <dbReference type="ChEBI" id="CHEBI:17792"/>
        <dbReference type="ChEBI" id="CHEBI:57925"/>
        <dbReference type="ChEBI" id="CHEBI:90779"/>
        <dbReference type="EC" id="2.5.1.18"/>
    </reaction>
</comment>
<dbReference type="FunFam" id="1.20.1050.10:FF:000039">
    <property type="entry name" value="Glutathione S-transferase theta-1"/>
    <property type="match status" value="2"/>
</dbReference>
<evidence type="ECO:0000259" key="6">
    <source>
        <dbReference type="PROSITE" id="PS50404"/>
    </source>
</evidence>
<dbReference type="InterPro" id="IPR040079">
    <property type="entry name" value="Glutathione_S-Trfase"/>
</dbReference>
<comment type="caution">
    <text evidence="8">The sequence shown here is derived from an EMBL/GenBank/DDBJ whole genome shotgun (WGS) entry which is preliminary data.</text>
</comment>
<comment type="similarity">
    <text evidence="2">Belongs to the GST superfamily. Theta family.</text>
</comment>
<evidence type="ECO:0000313" key="9">
    <source>
        <dbReference type="Proteomes" id="UP001174909"/>
    </source>
</evidence>
<dbReference type="GO" id="GO:0004364">
    <property type="term" value="F:glutathione transferase activity"/>
    <property type="evidence" value="ECO:0007669"/>
    <property type="project" value="UniProtKB-EC"/>
</dbReference>
<gene>
    <name evidence="8" type="ORF">GBAR_LOCUS20946</name>
</gene>
<dbReference type="InterPro" id="IPR040077">
    <property type="entry name" value="GST_C_Theta"/>
</dbReference>
<feature type="domain" description="GST C-terminal" evidence="7">
    <location>
        <begin position="90"/>
        <end position="224"/>
    </location>
</feature>
<dbReference type="GO" id="GO:0005737">
    <property type="term" value="C:cytoplasm"/>
    <property type="evidence" value="ECO:0007669"/>
    <property type="project" value="UniProtKB-SubCell"/>
</dbReference>
<dbReference type="Gene3D" id="3.40.30.10">
    <property type="entry name" value="Glutaredoxin"/>
    <property type="match status" value="2"/>
</dbReference>
<dbReference type="InterPro" id="IPR010987">
    <property type="entry name" value="Glutathione-S-Trfase_C-like"/>
</dbReference>
<dbReference type="InterPro" id="IPR051369">
    <property type="entry name" value="GST_Theta"/>
</dbReference>
<comment type="subcellular location">
    <subcellularLocation>
        <location evidence="1">Cytoplasm</location>
    </subcellularLocation>
</comment>
<dbReference type="InterPro" id="IPR036282">
    <property type="entry name" value="Glutathione-S-Trfase_C_sf"/>
</dbReference>
<proteinExistence type="inferred from homology"/>
<dbReference type="PROSITE" id="PS50404">
    <property type="entry name" value="GST_NTER"/>
    <property type="match status" value="2"/>
</dbReference>
<dbReference type="SUPFAM" id="SSF47616">
    <property type="entry name" value="GST C-terminal domain-like"/>
    <property type="match status" value="2"/>
</dbReference>
<dbReference type="CDD" id="cd03183">
    <property type="entry name" value="GST_C_Theta"/>
    <property type="match status" value="2"/>
</dbReference>
<accession>A0AA35WYD9</accession>
<feature type="domain" description="GST N-terminal" evidence="6">
    <location>
        <begin position="2"/>
        <end position="84"/>
    </location>
</feature>
<evidence type="ECO:0000256" key="3">
    <source>
        <dbReference type="ARBA" id="ARBA00022490"/>
    </source>
</evidence>
<name>A0AA35WYD9_GEOBA</name>
<dbReference type="Pfam" id="PF00043">
    <property type="entry name" value="GST_C"/>
    <property type="match status" value="2"/>
</dbReference>
<evidence type="ECO:0000259" key="7">
    <source>
        <dbReference type="PROSITE" id="PS50405"/>
    </source>
</evidence>
<dbReference type="EMBL" id="CASHTH010002939">
    <property type="protein sequence ID" value="CAI8037449.1"/>
    <property type="molecule type" value="Genomic_DNA"/>
</dbReference>
<dbReference type="InterPro" id="IPR036249">
    <property type="entry name" value="Thioredoxin-like_sf"/>
</dbReference>
<evidence type="ECO:0000256" key="1">
    <source>
        <dbReference type="ARBA" id="ARBA00004496"/>
    </source>
</evidence>
<feature type="domain" description="GST C-terminal" evidence="7">
    <location>
        <begin position="293"/>
        <end position="428"/>
    </location>
</feature>
<evidence type="ECO:0000313" key="8">
    <source>
        <dbReference type="EMBL" id="CAI8037449.1"/>
    </source>
</evidence>
<dbReference type="InterPro" id="IPR004045">
    <property type="entry name" value="Glutathione_S-Trfase_N"/>
</dbReference>
<organism evidence="8 9">
    <name type="scientific">Geodia barretti</name>
    <name type="common">Barrett's horny sponge</name>
    <dbReference type="NCBI Taxonomy" id="519541"/>
    <lineage>
        <taxon>Eukaryota</taxon>
        <taxon>Metazoa</taxon>
        <taxon>Porifera</taxon>
        <taxon>Demospongiae</taxon>
        <taxon>Heteroscleromorpha</taxon>
        <taxon>Tetractinellida</taxon>
        <taxon>Astrophorina</taxon>
        <taxon>Geodiidae</taxon>
        <taxon>Geodia</taxon>
    </lineage>
</organism>
<dbReference type="PANTHER" id="PTHR43917:SF8">
    <property type="entry name" value="GH16740P-RELATED"/>
    <property type="match status" value="1"/>
</dbReference>
<protein>
    <submittedName>
        <fullName evidence="8">Glutathione S-transferase theta-1</fullName>
    </submittedName>
</protein>
<dbReference type="Pfam" id="PF02798">
    <property type="entry name" value="GST_N"/>
    <property type="match status" value="2"/>
</dbReference>
<evidence type="ECO:0000256" key="2">
    <source>
        <dbReference type="ARBA" id="ARBA00009899"/>
    </source>
</evidence>
<sequence>MSSLTFFHDFVSQPARAVDLLLGAGKIEHVKHSVKLGEGAHKKDEEFGKVCPTRQLPAICDGDFCLFESSSILKYLVREYNLPEHWYPSDVQRQAKIDEYLGWHGTNLRRGAAWYLANKYVAPILIGGTPNPDKLKELEGVQKRSKDMLENYFLKDKKFIGGDEICIADLQAVCEFTQFWMVHIDPCEGYPRIAQWIKDVQAAIGQEIFRRSSRGCPTRAVGLLLGAAKIEHVKHPLKLAGGEHKKDEEFGKVCPTREVPAICDGDFCLFESSSILKYLVRKYNLPEHWYPSDVQRQAKIDEYLGWHGTNLRRGVAGYLYNKYIAPKFFGGTPNPDKLKDLEGVQKRSKDMLENYFLKDKKFIGGDEICIADLQAICELTQFWMMHIDPCEGYPRITQWIKDVQAAIGQEIFDEVHVFVYSMRDQNMFGTK</sequence>
<dbReference type="PANTHER" id="PTHR43917">
    <property type="match status" value="1"/>
</dbReference>
<keyword evidence="3" id="KW-0963">Cytoplasm</keyword>
<dbReference type="SUPFAM" id="SSF52833">
    <property type="entry name" value="Thioredoxin-like"/>
    <property type="match status" value="2"/>
</dbReference>
<dbReference type="Gene3D" id="1.20.1050.10">
    <property type="match status" value="2"/>
</dbReference>
<dbReference type="GO" id="GO:0006749">
    <property type="term" value="P:glutathione metabolic process"/>
    <property type="evidence" value="ECO:0007669"/>
    <property type="project" value="TreeGrafter"/>
</dbReference>
<dbReference type="Proteomes" id="UP001174909">
    <property type="component" value="Unassembled WGS sequence"/>
</dbReference>
<evidence type="ECO:0000256" key="5">
    <source>
        <dbReference type="ARBA" id="ARBA00047960"/>
    </source>
</evidence>
<dbReference type="InterPro" id="IPR004046">
    <property type="entry name" value="GST_C"/>
</dbReference>
<reference evidence="8" key="1">
    <citation type="submission" date="2023-03" db="EMBL/GenBank/DDBJ databases">
        <authorList>
            <person name="Steffen K."/>
            <person name="Cardenas P."/>
        </authorList>
    </citation>
    <scope>NUCLEOTIDE SEQUENCE</scope>
</reference>
<keyword evidence="4" id="KW-0808">Transferase</keyword>
<keyword evidence="9" id="KW-1185">Reference proteome</keyword>
<evidence type="ECO:0000256" key="4">
    <source>
        <dbReference type="ARBA" id="ARBA00022679"/>
    </source>
</evidence>
<dbReference type="SFLD" id="SFLDG00358">
    <property type="entry name" value="Main_(cytGST)"/>
    <property type="match status" value="2"/>
</dbReference>